<dbReference type="VEuPathDB" id="MicrosporidiaDB:AEWQ_111850"/>
<keyword evidence="2" id="KW-0732">Signal</keyword>
<evidence type="ECO:0000313" key="3">
    <source>
        <dbReference type="EMBL" id="AGE95009.1"/>
    </source>
</evidence>
<feature type="region of interest" description="Disordered" evidence="1">
    <location>
        <begin position="41"/>
        <end position="72"/>
    </location>
</feature>
<dbReference type="EMBL" id="KC513604">
    <property type="protein sequence ID" value="AGE95009.1"/>
    <property type="molecule type" value="Genomic_DNA"/>
</dbReference>
<sequence>MIGFLVNLLTLIVSIMTLGVSLMNNQNKSIDIPEKIKSVGGSGIAMPPESGSDSNNAGEDVPEQSGSSLVSRSGLNPFKISANSFLGGKHSALMAAKRPIISGLKNRN</sequence>
<dbReference type="AlphaFoldDB" id="M1JI00"/>
<dbReference type="VEuPathDB" id="MicrosporidiaDB:AEWD_111850"/>
<feature type="chain" id="PRO_5004015232" evidence="2">
    <location>
        <begin position="20"/>
        <end position="108"/>
    </location>
</feature>
<accession>M1JI00</accession>
<gene>
    <name evidence="3" type="ORF">ECU11_1850</name>
</gene>
<dbReference type="VEuPathDB" id="MicrosporidiaDB:M970_111850"/>
<dbReference type="VEuPathDB" id="MicrosporidiaDB:AEWR_111850"/>
<evidence type="ECO:0000256" key="1">
    <source>
        <dbReference type="SAM" id="MobiDB-lite"/>
    </source>
</evidence>
<feature type="signal peptide" evidence="2">
    <location>
        <begin position="1"/>
        <end position="19"/>
    </location>
</feature>
<proteinExistence type="predicted"/>
<organism evidence="3">
    <name type="scientific">Encephalitozoon cuniculi</name>
    <name type="common">Microsporidian parasite</name>
    <dbReference type="NCBI Taxonomy" id="6035"/>
    <lineage>
        <taxon>Eukaryota</taxon>
        <taxon>Fungi</taxon>
        <taxon>Fungi incertae sedis</taxon>
        <taxon>Microsporidia</taxon>
        <taxon>Unikaryonidae</taxon>
        <taxon>Encephalitozoon</taxon>
    </lineage>
</organism>
<reference evidence="3" key="1">
    <citation type="journal article" date="2013" name="Eukaryot. Cell">
        <title>Extremely Reduced Levels of Heterozygosity in the Vertebrate Pathogen Encephalitozoon cuniculi.</title>
        <authorList>
            <person name="Selman M."/>
            <person name="Sak B."/>
            <person name="Kvac M."/>
            <person name="Farinelli L."/>
            <person name="Weiss L.M."/>
            <person name="Corradi N."/>
        </authorList>
    </citation>
    <scope>NUCLEOTIDE SEQUENCE</scope>
</reference>
<evidence type="ECO:0000256" key="2">
    <source>
        <dbReference type="SAM" id="SignalP"/>
    </source>
</evidence>
<name>M1JI00_ENCCN</name>
<dbReference type="VEuPathDB" id="MicrosporidiaDB:ECU11_1850"/>
<protein>
    <submittedName>
        <fullName evidence="3">Uncharacterized protein</fullName>
    </submittedName>
</protein>